<feature type="repeat" description="TPR" evidence="6">
    <location>
        <begin position="308"/>
        <end position="341"/>
    </location>
</feature>
<name>A0AAD1XEW2_EUPCR</name>
<evidence type="ECO:0000256" key="3">
    <source>
        <dbReference type="ARBA" id="ARBA00022737"/>
    </source>
</evidence>
<organism evidence="7 8">
    <name type="scientific">Euplotes crassus</name>
    <dbReference type="NCBI Taxonomy" id="5936"/>
    <lineage>
        <taxon>Eukaryota</taxon>
        <taxon>Sar</taxon>
        <taxon>Alveolata</taxon>
        <taxon>Ciliophora</taxon>
        <taxon>Intramacronucleata</taxon>
        <taxon>Spirotrichea</taxon>
        <taxon>Hypotrichia</taxon>
        <taxon>Euplotida</taxon>
        <taxon>Euplotidae</taxon>
        <taxon>Moneuplotes</taxon>
    </lineage>
</organism>
<gene>
    <name evidence="7" type="ORF">ECRASSUSDP1_LOCUS9657</name>
</gene>
<dbReference type="AlphaFoldDB" id="A0AAD1XEW2"/>
<keyword evidence="4 6" id="KW-0802">TPR repeat</keyword>
<dbReference type="GO" id="GO:0005737">
    <property type="term" value="C:cytoplasm"/>
    <property type="evidence" value="ECO:0007669"/>
    <property type="project" value="UniProtKB-SubCell"/>
</dbReference>
<dbReference type="PANTHER" id="PTHR46630:SF1">
    <property type="entry name" value="TETRATRICOPEPTIDE REPEAT PROTEIN 29"/>
    <property type="match status" value="1"/>
</dbReference>
<keyword evidence="8" id="KW-1185">Reference proteome</keyword>
<dbReference type="GO" id="GO:0005929">
    <property type="term" value="C:cilium"/>
    <property type="evidence" value="ECO:0007669"/>
    <property type="project" value="TreeGrafter"/>
</dbReference>
<evidence type="ECO:0000256" key="5">
    <source>
        <dbReference type="ARBA" id="ARBA00040665"/>
    </source>
</evidence>
<comment type="caution">
    <text evidence="7">The sequence shown here is derived from an EMBL/GenBank/DDBJ whole genome shotgun (WGS) entry which is preliminary data.</text>
</comment>
<dbReference type="SUPFAM" id="SSF48452">
    <property type="entry name" value="TPR-like"/>
    <property type="match status" value="2"/>
</dbReference>
<evidence type="ECO:0000256" key="2">
    <source>
        <dbReference type="ARBA" id="ARBA00022490"/>
    </source>
</evidence>
<sequence>MQKYMGLSRNSSARNMDTFKTIGYPSEANKSSKAGILNSKTTLAEENLRDFQLNQVKKESGAHKKIFSPQRIQLPAYFNTPRRVEDGLVRNKISSHKTIIQSLLKNNSGLSMSYKDSYNRIMANKRLKDYHMLAFACKRAGKHRDEGRAYYSEGVLCDNLSKYKQAIGYYKKFLEVCKAIGDNHGEALAYNCIGVDYQKMAEEDPSLYKKAIDMHLKHKEIADTSGKFISHVNLGIIYNQLGDQEKSNINHHFALRYAVQMSSIPGQKVALGNLGKIGTYSFSSNPEKLLKFVENYIELSEKDQEKDPNAYLRLGQLLSTKGKYDESSKQFFKAISAAEKEGEKTIKNEAVINFGMATANATWKDKCKQITEQYKTHAYNEDQGEDEEEYIDVKNKLEVELQKLNADNALEGHDNSVSIIQK</sequence>
<dbReference type="PROSITE" id="PS50005">
    <property type="entry name" value="TPR"/>
    <property type="match status" value="1"/>
</dbReference>
<evidence type="ECO:0000256" key="6">
    <source>
        <dbReference type="PROSITE-ProRule" id="PRU00339"/>
    </source>
</evidence>
<dbReference type="InterPro" id="IPR051476">
    <property type="entry name" value="Bac_ResReg_Asp_Phosphatase"/>
</dbReference>
<dbReference type="Pfam" id="PF13181">
    <property type="entry name" value="TPR_8"/>
    <property type="match status" value="2"/>
</dbReference>
<dbReference type="Proteomes" id="UP001295684">
    <property type="component" value="Unassembled WGS sequence"/>
</dbReference>
<accession>A0AAD1XEW2</accession>
<dbReference type="GO" id="GO:0003341">
    <property type="term" value="P:cilium movement"/>
    <property type="evidence" value="ECO:0007669"/>
    <property type="project" value="TreeGrafter"/>
</dbReference>
<evidence type="ECO:0000313" key="7">
    <source>
        <dbReference type="EMBL" id="CAI2368366.1"/>
    </source>
</evidence>
<dbReference type="Gene3D" id="1.25.40.10">
    <property type="entry name" value="Tetratricopeptide repeat domain"/>
    <property type="match status" value="1"/>
</dbReference>
<dbReference type="InterPro" id="IPR019734">
    <property type="entry name" value="TPR_rpt"/>
</dbReference>
<reference evidence="7" key="1">
    <citation type="submission" date="2023-07" db="EMBL/GenBank/DDBJ databases">
        <authorList>
            <consortium name="AG Swart"/>
            <person name="Singh M."/>
            <person name="Singh A."/>
            <person name="Seah K."/>
            <person name="Emmerich C."/>
        </authorList>
    </citation>
    <scope>NUCLEOTIDE SEQUENCE</scope>
    <source>
        <strain evidence="7">DP1</strain>
    </source>
</reference>
<dbReference type="InterPro" id="IPR011990">
    <property type="entry name" value="TPR-like_helical_dom_sf"/>
</dbReference>
<evidence type="ECO:0000256" key="1">
    <source>
        <dbReference type="ARBA" id="ARBA00004496"/>
    </source>
</evidence>
<dbReference type="PANTHER" id="PTHR46630">
    <property type="entry name" value="TETRATRICOPEPTIDE REPEAT PROTEIN 29"/>
    <property type="match status" value="1"/>
</dbReference>
<evidence type="ECO:0000313" key="8">
    <source>
        <dbReference type="Proteomes" id="UP001295684"/>
    </source>
</evidence>
<dbReference type="SMART" id="SM00028">
    <property type="entry name" value="TPR"/>
    <property type="match status" value="4"/>
</dbReference>
<protein>
    <recommendedName>
        <fullName evidence="5">Tetratricopeptide repeat protein 29</fullName>
    </recommendedName>
</protein>
<keyword evidence="2" id="KW-0963">Cytoplasm</keyword>
<comment type="subcellular location">
    <subcellularLocation>
        <location evidence="1">Cytoplasm</location>
    </subcellularLocation>
</comment>
<proteinExistence type="predicted"/>
<evidence type="ECO:0000256" key="4">
    <source>
        <dbReference type="ARBA" id="ARBA00022803"/>
    </source>
</evidence>
<dbReference type="EMBL" id="CAMPGE010009502">
    <property type="protein sequence ID" value="CAI2368366.1"/>
    <property type="molecule type" value="Genomic_DNA"/>
</dbReference>
<keyword evidence="3" id="KW-0677">Repeat</keyword>